<dbReference type="InterPro" id="IPR011990">
    <property type="entry name" value="TPR-like_helical_dom_sf"/>
</dbReference>
<reference evidence="3 4" key="1">
    <citation type="journal article" date="2012" name="Stand. Genomic Sci.">
        <title>Complete genome sequence of Terriglobus saanensis type strain SP1PR4(T), an Acidobacteria from tundra soil.</title>
        <authorList>
            <person name="Rawat S.R."/>
            <person name="Mannisto M.K."/>
            <person name="Starovoytov V."/>
            <person name="Goodwin L."/>
            <person name="Nolan M."/>
            <person name="Hauser L."/>
            <person name="Land M."/>
            <person name="Davenport K.W."/>
            <person name="Woyke T."/>
            <person name="Haggblom M.M."/>
        </authorList>
    </citation>
    <scope>NUCLEOTIDE SEQUENCE</scope>
    <source>
        <strain evidence="4">ATCC BAA-1853 / DSM 23119 / SP1PR4</strain>
    </source>
</reference>
<evidence type="ECO:0000256" key="2">
    <source>
        <dbReference type="SAM" id="SignalP"/>
    </source>
</evidence>
<dbReference type="OrthoDB" id="9778494at2"/>
<dbReference type="RefSeq" id="WP_013566890.1">
    <property type="nucleotide sequence ID" value="NC_014963.1"/>
</dbReference>
<evidence type="ECO:0000256" key="1">
    <source>
        <dbReference type="SAM" id="MobiDB-lite"/>
    </source>
</evidence>
<evidence type="ECO:0000313" key="3">
    <source>
        <dbReference type="EMBL" id="ADV81157.1"/>
    </source>
</evidence>
<dbReference type="PANTHER" id="PTHR45588">
    <property type="entry name" value="TPR DOMAIN-CONTAINING PROTEIN"/>
    <property type="match status" value="1"/>
</dbReference>
<sequence>MRFLSKYWSSALIVAVLSSFSQAQMTWHDMGAATAPTPPEKLPPPLRMTGIGNGHIAITTSNPEAQIWFDQGLNLQHDFWDYEASKAFEQAIRLDPNCAMCWWGLAQAIDFRGKESDTLVAEELAHAKKWKSHVTPAEKLYIEASLAQQKDDKKESKKKTDPKVHHDSAETKKLRKLVALYPASDQASIQTRIFLAGSLRDGFTHGEPNAGTAEAQRILAQLILEYPNDTASLHYWIHVIEPGNHPELARDAAVRLGAMVPTSGHMVHMPGHIFYLLGDYNRAQVSFAASTAVDEAYMRAQNVSPDDDWNYVHNLMYSIADLLEAGRFAEADALALKTAPAHGTRPTTLYVGSPRDGISRLDPALPSALRSANWTVAKTLLEKSTAPTMFPNLGVLREGLLQYAKGMQALETKDLALAKSASTEMERAVKTSVGDKSAHPMGAMPGMKNDPRDAMLSPIHSYLSIAALELSGGVAMEDGRAADADRDFKKAVEMEAALSYREPPTYLRPAAETQADSLMRAGRFADARAALEVVAKKRPESGFALYGIARADEATGNAETNASYARFLKAWSQADTGLPQMVHARAWMEKHAAGI</sequence>
<dbReference type="PANTHER" id="PTHR45588:SF1">
    <property type="entry name" value="WW DOMAIN-CONTAINING PROTEIN"/>
    <property type="match status" value="1"/>
</dbReference>
<proteinExistence type="predicted"/>
<accession>E8V1G2</accession>
<keyword evidence="4" id="KW-1185">Reference proteome</keyword>
<feature type="signal peptide" evidence="2">
    <location>
        <begin position="1"/>
        <end position="23"/>
    </location>
</feature>
<gene>
    <name evidence="3" type="ordered locus">AciPR4_0320</name>
</gene>
<dbReference type="KEGG" id="tsa:AciPR4_0320"/>
<evidence type="ECO:0000313" key="4">
    <source>
        <dbReference type="Proteomes" id="UP000006844"/>
    </source>
</evidence>
<feature type="region of interest" description="Disordered" evidence="1">
    <location>
        <begin position="151"/>
        <end position="170"/>
    </location>
</feature>
<protein>
    <recommendedName>
        <fullName evidence="5">Tetratricopeptide TPR_1 repeat-containing protein</fullName>
    </recommendedName>
</protein>
<keyword evidence="2" id="KW-0732">Signal</keyword>
<feature type="chain" id="PRO_5003232944" description="Tetratricopeptide TPR_1 repeat-containing protein" evidence="2">
    <location>
        <begin position="24"/>
        <end position="595"/>
    </location>
</feature>
<organism evidence="3 4">
    <name type="scientific">Terriglobus saanensis (strain ATCC BAA-1853 / DSM 23119 / SP1PR4)</name>
    <dbReference type="NCBI Taxonomy" id="401053"/>
    <lineage>
        <taxon>Bacteria</taxon>
        <taxon>Pseudomonadati</taxon>
        <taxon>Acidobacteriota</taxon>
        <taxon>Terriglobia</taxon>
        <taxon>Terriglobales</taxon>
        <taxon>Acidobacteriaceae</taxon>
        <taxon>Terriglobus</taxon>
    </lineage>
</organism>
<dbReference type="AlphaFoldDB" id="E8V1G2"/>
<dbReference type="HOGENOM" id="CLU_011527_1_0_0"/>
<name>E8V1G2_TERSS</name>
<dbReference type="Proteomes" id="UP000006844">
    <property type="component" value="Chromosome"/>
</dbReference>
<dbReference type="Gene3D" id="1.25.40.10">
    <property type="entry name" value="Tetratricopeptide repeat domain"/>
    <property type="match status" value="2"/>
</dbReference>
<dbReference type="SUPFAM" id="SSF48452">
    <property type="entry name" value="TPR-like"/>
    <property type="match status" value="1"/>
</dbReference>
<dbReference type="STRING" id="401053.AciPR4_0320"/>
<evidence type="ECO:0008006" key="5">
    <source>
        <dbReference type="Google" id="ProtNLM"/>
    </source>
</evidence>
<dbReference type="eggNOG" id="COG0457">
    <property type="taxonomic scope" value="Bacteria"/>
</dbReference>
<dbReference type="EMBL" id="CP002467">
    <property type="protein sequence ID" value="ADV81157.1"/>
    <property type="molecule type" value="Genomic_DNA"/>
</dbReference>